<dbReference type="SUPFAM" id="SSF48208">
    <property type="entry name" value="Six-hairpin glycosidases"/>
    <property type="match status" value="1"/>
</dbReference>
<dbReference type="Proteomes" id="UP000051820">
    <property type="component" value="Unassembled WGS sequence"/>
</dbReference>
<dbReference type="AlphaFoldDB" id="A0A0R1W2A2"/>
<dbReference type="PATRIC" id="fig|1423807.3.peg.625"/>
<keyword evidence="1" id="KW-0732">Signal</keyword>
<dbReference type="PROSITE" id="PS51257">
    <property type="entry name" value="PROKAR_LIPOPROTEIN"/>
    <property type="match status" value="1"/>
</dbReference>
<dbReference type="RefSeq" id="WP_010623019.1">
    <property type="nucleotide sequence ID" value="NZ_AZGF01000016.1"/>
</dbReference>
<keyword evidence="3" id="KW-1185">Reference proteome</keyword>
<dbReference type="Gene3D" id="1.50.10.10">
    <property type="match status" value="1"/>
</dbReference>
<protein>
    <recommendedName>
        <fullName evidence="4">Glycosyl hydrolase family 8</fullName>
    </recommendedName>
</protein>
<organism evidence="2 3">
    <name type="scientific">Paucilactobacillus suebicus DSM 5007 = KCTC 3549</name>
    <dbReference type="NCBI Taxonomy" id="1423807"/>
    <lineage>
        <taxon>Bacteria</taxon>
        <taxon>Bacillati</taxon>
        <taxon>Bacillota</taxon>
        <taxon>Bacilli</taxon>
        <taxon>Lactobacillales</taxon>
        <taxon>Lactobacillaceae</taxon>
        <taxon>Paucilactobacillus</taxon>
    </lineage>
</organism>
<dbReference type="InterPro" id="IPR008928">
    <property type="entry name" value="6-hairpin_glycosidase_sf"/>
</dbReference>
<dbReference type="InterPro" id="IPR012341">
    <property type="entry name" value="6hp_glycosidase-like_sf"/>
</dbReference>
<dbReference type="EMBL" id="AZGF01000016">
    <property type="protein sequence ID" value="KRM11698.1"/>
    <property type="molecule type" value="Genomic_DNA"/>
</dbReference>
<dbReference type="GO" id="GO:0005975">
    <property type="term" value="P:carbohydrate metabolic process"/>
    <property type="evidence" value="ECO:0007669"/>
    <property type="project" value="InterPro"/>
</dbReference>
<feature type="signal peptide" evidence="1">
    <location>
        <begin position="1"/>
        <end position="25"/>
    </location>
</feature>
<reference evidence="2 3" key="1">
    <citation type="journal article" date="2015" name="Genome Announc.">
        <title>Expanding the biotechnology potential of lactobacilli through comparative genomics of 213 strains and associated genera.</title>
        <authorList>
            <person name="Sun Z."/>
            <person name="Harris H.M."/>
            <person name="McCann A."/>
            <person name="Guo C."/>
            <person name="Argimon S."/>
            <person name="Zhang W."/>
            <person name="Yang X."/>
            <person name="Jeffery I.B."/>
            <person name="Cooney J.C."/>
            <person name="Kagawa T.F."/>
            <person name="Liu W."/>
            <person name="Song Y."/>
            <person name="Salvetti E."/>
            <person name="Wrobel A."/>
            <person name="Rasinkangas P."/>
            <person name="Parkhill J."/>
            <person name="Rea M.C."/>
            <person name="O'Sullivan O."/>
            <person name="Ritari J."/>
            <person name="Douillard F.P."/>
            <person name="Paul Ross R."/>
            <person name="Yang R."/>
            <person name="Briner A.E."/>
            <person name="Felis G.E."/>
            <person name="de Vos W.M."/>
            <person name="Barrangou R."/>
            <person name="Klaenhammer T.R."/>
            <person name="Caufield P.W."/>
            <person name="Cui Y."/>
            <person name="Zhang H."/>
            <person name="O'Toole P.W."/>
        </authorList>
    </citation>
    <scope>NUCLEOTIDE SEQUENCE [LARGE SCALE GENOMIC DNA]</scope>
    <source>
        <strain evidence="2 3">DSM 5007</strain>
    </source>
</reference>
<evidence type="ECO:0000256" key="1">
    <source>
        <dbReference type="SAM" id="SignalP"/>
    </source>
</evidence>
<dbReference type="eggNOG" id="COG3405">
    <property type="taxonomic scope" value="Bacteria"/>
</dbReference>
<evidence type="ECO:0000313" key="3">
    <source>
        <dbReference type="Proteomes" id="UP000051820"/>
    </source>
</evidence>
<name>A0A0R1W2A2_9LACO</name>
<comment type="caution">
    <text evidence="2">The sequence shown here is derived from an EMBL/GenBank/DDBJ whole genome shotgun (WGS) entry which is preliminary data.</text>
</comment>
<dbReference type="OrthoDB" id="1779554at2"/>
<gene>
    <name evidence="2" type="ORF">FD16_GL000616</name>
</gene>
<dbReference type="STRING" id="1423807.FD16_GL000616"/>
<evidence type="ECO:0008006" key="4">
    <source>
        <dbReference type="Google" id="ProtNLM"/>
    </source>
</evidence>
<evidence type="ECO:0000313" key="2">
    <source>
        <dbReference type="EMBL" id="KRM11698.1"/>
    </source>
</evidence>
<accession>A0A0R1W2A2</accession>
<sequence length="374" mass="43409">MKKLKMLIIFGIIFLILTGCSNRDADVQVPKGNCKAMIINTHFNRNKHRDALLKHFIDTKMLAKQGIYTNYHQYRTKKKVATGHEMLLESSGLWLNYLVQTHQYSQFRKFYQTTKRYFDQGDQFSYRYNPKTNKKASVNSTIDDLRIIRSLQTYAQLTHSQRYRKEAAQRFQFLTKHVIKKGHLVNFYDVKSDQASSDSSLYCYDFLVLKHFEYASKTDQKYYQQQLKLVKDGYLGDAFPLYASSYNWSNGTYSSANLNTSEELETLVHLSEINQIKLTTIRWLKIKIDHRSLYNAYSTNGATVNKDQSAANYALAAIIFANQNNQKYYQKSMNEVWKSQILNSKSDIFGGLGDATTNDAYSFNNLVALIASLY</sequence>
<feature type="chain" id="PRO_5006412519" description="Glycosyl hydrolase family 8" evidence="1">
    <location>
        <begin position="26"/>
        <end position="374"/>
    </location>
</feature>
<proteinExistence type="predicted"/>